<gene>
    <name evidence="1" type="ORF">WKI58_01320</name>
</gene>
<dbReference type="EMBL" id="JBBKAI010000002">
    <property type="protein sequence ID" value="MEJ8655175.1"/>
    <property type="molecule type" value="Genomic_DNA"/>
</dbReference>
<name>A0ACC6QA59_9ACTN</name>
<evidence type="ECO:0000313" key="1">
    <source>
        <dbReference type="EMBL" id="MEJ8655175.1"/>
    </source>
</evidence>
<accession>A0ACC6QA59</accession>
<proteinExistence type="predicted"/>
<reference evidence="1" key="1">
    <citation type="submission" date="2024-03" db="EMBL/GenBank/DDBJ databases">
        <title>Novel Streptomyces species of biotechnological and ecological value are a feature of Machair soil.</title>
        <authorList>
            <person name="Prole J.R."/>
            <person name="Goodfellow M."/>
            <person name="Allenby N."/>
            <person name="Ward A.C."/>
        </authorList>
    </citation>
    <scope>NUCLEOTIDE SEQUENCE</scope>
    <source>
        <strain evidence="1">MS1.AVA.4</strain>
    </source>
</reference>
<comment type="caution">
    <text evidence="1">The sequence shown here is derived from an EMBL/GenBank/DDBJ whole genome shotgun (WGS) entry which is preliminary data.</text>
</comment>
<organism evidence="1 2">
    <name type="scientific">Streptomyces pratisoli</name>
    <dbReference type="NCBI Taxonomy" id="3139917"/>
    <lineage>
        <taxon>Bacteria</taxon>
        <taxon>Bacillati</taxon>
        <taxon>Actinomycetota</taxon>
        <taxon>Actinomycetes</taxon>
        <taxon>Kitasatosporales</taxon>
        <taxon>Streptomycetaceae</taxon>
        <taxon>Streptomyces</taxon>
    </lineage>
</organism>
<evidence type="ECO:0000313" key="2">
    <source>
        <dbReference type="Proteomes" id="UP001375539"/>
    </source>
</evidence>
<dbReference type="Proteomes" id="UP001375539">
    <property type="component" value="Unassembled WGS sequence"/>
</dbReference>
<protein>
    <submittedName>
        <fullName evidence="1">Uncharacterized protein</fullName>
    </submittedName>
</protein>
<sequence length="172" mass="15751">MPGNSWTRRIGIIASAAVIGGAVLAPAAMAAPTSHPTASVSMAPNLPAEDDDEAQPGRVTVDDGSLRVGDRICAGNCNGSANGSDGTNGGTSGGICAGLCNGSANGGNGTTGGPGRDGTDGGKGGICAGICRGSANGGAGGNGGDTTDSGAGGDGGSGGDGGVCVGIGCRTD</sequence>
<keyword evidence="2" id="KW-1185">Reference proteome</keyword>